<dbReference type="InterPro" id="IPR045057">
    <property type="entry name" value="Gcn5-rel_NAT"/>
</dbReference>
<evidence type="ECO:0000259" key="3">
    <source>
        <dbReference type="PROSITE" id="PS51729"/>
    </source>
</evidence>
<proteinExistence type="predicted"/>
<evidence type="ECO:0000313" key="5">
    <source>
        <dbReference type="Proteomes" id="UP000181917"/>
    </source>
</evidence>
<name>A0A1H1AER5_9MICC</name>
<evidence type="ECO:0000259" key="2">
    <source>
        <dbReference type="PROSITE" id="PS51186"/>
    </source>
</evidence>
<sequence>MHVIHNNFGASQFDAYIDGAVAGSLHYQMQGDQLWLLHTAVDETQRGQGLGTGLIRKALADAHRRRLEVLPFCHEVRKHIFAHPVYFNLVPAADRESFRKPVEGQLPVWPSDQRELAEAGPR</sequence>
<feature type="domain" description="N-acetyltransferase" evidence="3">
    <location>
        <begin position="5"/>
        <end position="91"/>
    </location>
</feature>
<feature type="compositionally biased region" description="Basic and acidic residues" evidence="1">
    <location>
        <begin position="112"/>
        <end position="122"/>
    </location>
</feature>
<dbReference type="InterPro" id="IPR016181">
    <property type="entry name" value="Acyl_CoA_acyltransferase"/>
</dbReference>
<dbReference type="CDD" id="cd04301">
    <property type="entry name" value="NAT_SF"/>
    <property type="match status" value="1"/>
</dbReference>
<keyword evidence="4" id="KW-0808">Transferase</keyword>
<evidence type="ECO:0000313" key="4">
    <source>
        <dbReference type="EMBL" id="SDQ38154.1"/>
    </source>
</evidence>
<protein>
    <submittedName>
        <fullName evidence="4">GCN5-related N-acetyl-transferase</fullName>
    </submittedName>
</protein>
<evidence type="ECO:0000256" key="1">
    <source>
        <dbReference type="SAM" id="MobiDB-lite"/>
    </source>
</evidence>
<dbReference type="Gene3D" id="3.40.630.30">
    <property type="match status" value="1"/>
</dbReference>
<dbReference type="EMBL" id="FNKH01000002">
    <property type="protein sequence ID" value="SDQ38154.1"/>
    <property type="molecule type" value="Genomic_DNA"/>
</dbReference>
<dbReference type="Pfam" id="PF14542">
    <property type="entry name" value="Acetyltransf_CG"/>
    <property type="match status" value="1"/>
</dbReference>
<dbReference type="AlphaFoldDB" id="A0A1H1AER5"/>
<dbReference type="InterPro" id="IPR031165">
    <property type="entry name" value="GNAT_YJDJ"/>
</dbReference>
<dbReference type="GO" id="GO:0016747">
    <property type="term" value="F:acyltransferase activity, transferring groups other than amino-acyl groups"/>
    <property type="evidence" value="ECO:0007669"/>
    <property type="project" value="InterPro"/>
</dbReference>
<dbReference type="OrthoDB" id="4948820at2"/>
<dbReference type="STRING" id="37928.SAMN04489742_0893"/>
<dbReference type="Proteomes" id="UP000181917">
    <property type="component" value="Unassembled WGS sequence"/>
</dbReference>
<dbReference type="PANTHER" id="PTHR31435:SF10">
    <property type="entry name" value="BSR4717 PROTEIN"/>
    <property type="match status" value="1"/>
</dbReference>
<reference evidence="4 5" key="1">
    <citation type="submission" date="2016-10" db="EMBL/GenBank/DDBJ databases">
        <authorList>
            <person name="de Groot N.N."/>
        </authorList>
    </citation>
    <scope>NUCLEOTIDE SEQUENCE [LARGE SCALE GENOMIC DNA]</scope>
    <source>
        <strain evidence="4 5">DSM 20117</strain>
    </source>
</reference>
<accession>A0A1H1AER5</accession>
<organism evidence="4 5">
    <name type="scientific">Crystallibacter crystallopoietes</name>
    <dbReference type="NCBI Taxonomy" id="37928"/>
    <lineage>
        <taxon>Bacteria</taxon>
        <taxon>Bacillati</taxon>
        <taxon>Actinomycetota</taxon>
        <taxon>Actinomycetes</taxon>
        <taxon>Micrococcales</taxon>
        <taxon>Micrococcaceae</taxon>
        <taxon>Crystallibacter</taxon>
    </lineage>
</organism>
<dbReference type="PROSITE" id="PS51186">
    <property type="entry name" value="GNAT"/>
    <property type="match status" value="1"/>
</dbReference>
<dbReference type="PANTHER" id="PTHR31435">
    <property type="entry name" value="PROTEIN NATD1"/>
    <property type="match status" value="1"/>
</dbReference>
<feature type="region of interest" description="Disordered" evidence="1">
    <location>
        <begin position="103"/>
        <end position="122"/>
    </location>
</feature>
<feature type="domain" description="N-acetyltransferase" evidence="2">
    <location>
        <begin position="1"/>
        <end position="115"/>
    </location>
</feature>
<gene>
    <name evidence="4" type="ORF">SAMN04489742_0893</name>
</gene>
<dbReference type="RefSeq" id="WP_083339567.1">
    <property type="nucleotide sequence ID" value="NZ_CP018863.1"/>
</dbReference>
<dbReference type="PROSITE" id="PS51729">
    <property type="entry name" value="GNAT_YJDJ"/>
    <property type="match status" value="1"/>
</dbReference>
<dbReference type="InterPro" id="IPR000182">
    <property type="entry name" value="GNAT_dom"/>
</dbReference>
<dbReference type="SUPFAM" id="SSF55729">
    <property type="entry name" value="Acyl-CoA N-acyltransferases (Nat)"/>
    <property type="match status" value="1"/>
</dbReference>
<keyword evidence="5" id="KW-1185">Reference proteome</keyword>